<accession>A0ABZ2YM66</accession>
<dbReference type="Proteomes" id="UP001485459">
    <property type="component" value="Chromosome"/>
</dbReference>
<reference evidence="4" key="1">
    <citation type="submission" date="2024-03" db="EMBL/GenBank/DDBJ databases">
        <title>Chitinophaga horti sp. nov., isolated from garden soil.</title>
        <authorList>
            <person name="Lee D.S."/>
            <person name="Han D.M."/>
            <person name="Baek J.H."/>
            <person name="Choi D.G."/>
            <person name="Jeon J.H."/>
            <person name="Jeon C.O."/>
        </authorList>
    </citation>
    <scope>NUCLEOTIDE SEQUENCE [LARGE SCALE GENOMIC DNA]</scope>
    <source>
        <strain evidence="4">GPA1</strain>
    </source>
</reference>
<dbReference type="SUPFAM" id="SSF160574">
    <property type="entry name" value="BT0923-like"/>
    <property type="match status" value="1"/>
</dbReference>
<feature type="chain" id="PRO_5046842934" evidence="1">
    <location>
        <begin position="19"/>
        <end position="145"/>
    </location>
</feature>
<dbReference type="InterPro" id="IPR021533">
    <property type="entry name" value="PepSY-like"/>
</dbReference>
<dbReference type="RefSeq" id="WP_341835726.1">
    <property type="nucleotide sequence ID" value="NZ_CP149822.1"/>
</dbReference>
<evidence type="ECO:0000259" key="2">
    <source>
        <dbReference type="Pfam" id="PF11396"/>
    </source>
</evidence>
<gene>
    <name evidence="3" type="ORF">WJU16_23135</name>
</gene>
<feature type="domain" description="Putative beta-lactamase-inhibitor-like PepSY-like" evidence="2">
    <location>
        <begin position="81"/>
        <end position="139"/>
    </location>
</feature>
<feature type="domain" description="Putative beta-lactamase-inhibitor-like PepSY-like" evidence="2">
    <location>
        <begin position="25"/>
        <end position="76"/>
    </location>
</feature>
<feature type="signal peptide" evidence="1">
    <location>
        <begin position="1"/>
        <end position="18"/>
    </location>
</feature>
<name>A0ABZ2YM66_9BACT</name>
<proteinExistence type="predicted"/>
<evidence type="ECO:0000313" key="4">
    <source>
        <dbReference type="Proteomes" id="UP001485459"/>
    </source>
</evidence>
<evidence type="ECO:0000313" key="3">
    <source>
        <dbReference type="EMBL" id="WZN40861.1"/>
    </source>
</evidence>
<keyword evidence="4" id="KW-1185">Reference proteome</keyword>
<sequence>MKSLLLILVLCISAGAFAQDVRVTHGVPAVVEKNFKKKFPTAKEVDWARKGDRMEADFDVSRVDHKALYDQKGKLLAWKCDVRTGQLPAPVLKTIRSQYKGYKVDDAEKVTRDKMELYQVELDGNPDVSLVFDKDGKVVEDADWW</sequence>
<dbReference type="EMBL" id="CP149822">
    <property type="protein sequence ID" value="WZN40861.1"/>
    <property type="molecule type" value="Genomic_DNA"/>
</dbReference>
<keyword evidence="1" id="KW-0732">Signal</keyword>
<protein>
    <submittedName>
        <fullName evidence="3">PepSY-like domain-containing protein</fullName>
    </submittedName>
</protein>
<dbReference type="Gene3D" id="3.10.450.360">
    <property type="match status" value="1"/>
</dbReference>
<evidence type="ECO:0000256" key="1">
    <source>
        <dbReference type="SAM" id="SignalP"/>
    </source>
</evidence>
<dbReference type="Pfam" id="PF11396">
    <property type="entry name" value="PepSY_like"/>
    <property type="match status" value="2"/>
</dbReference>
<organism evidence="3 4">
    <name type="scientific">Chitinophaga pollutisoli</name>
    <dbReference type="NCBI Taxonomy" id="3133966"/>
    <lineage>
        <taxon>Bacteria</taxon>
        <taxon>Pseudomonadati</taxon>
        <taxon>Bacteroidota</taxon>
        <taxon>Chitinophagia</taxon>
        <taxon>Chitinophagales</taxon>
        <taxon>Chitinophagaceae</taxon>
        <taxon>Chitinophaga</taxon>
    </lineage>
</organism>